<evidence type="ECO:0000313" key="2">
    <source>
        <dbReference type="Proteomes" id="UP000243799"/>
    </source>
</evidence>
<evidence type="ECO:0000313" key="1">
    <source>
        <dbReference type="EMBL" id="SFB59746.1"/>
    </source>
</evidence>
<name>A0A1I1CCK7_9PSEU</name>
<dbReference type="AlphaFoldDB" id="A0A1I1CCK7"/>
<dbReference type="EMBL" id="FOKG01000024">
    <property type="protein sequence ID" value="SFB59746.1"/>
    <property type="molecule type" value="Genomic_DNA"/>
</dbReference>
<protein>
    <submittedName>
        <fullName evidence="1">Uncharacterized protein</fullName>
    </submittedName>
</protein>
<reference evidence="2" key="1">
    <citation type="submission" date="2016-10" db="EMBL/GenBank/DDBJ databases">
        <authorList>
            <person name="Varghese N."/>
            <person name="Submissions S."/>
        </authorList>
    </citation>
    <scope>NUCLEOTIDE SEQUENCE [LARGE SCALE GENOMIC DNA]</scope>
    <source>
        <strain evidence="2">CGMCC 4.3568</strain>
    </source>
</reference>
<gene>
    <name evidence="1" type="ORF">SAMN05216266_12448</name>
</gene>
<sequence>MAIRRGGQIRDVRWDKVLWKGGIAPGKEKKVSTDVLGESPISYRIAFDVRSNASNNYT</sequence>
<accession>A0A1I1CCK7</accession>
<proteinExistence type="predicted"/>
<dbReference type="STRING" id="490629.SAMN05216266_12448"/>
<keyword evidence="2" id="KW-1185">Reference proteome</keyword>
<dbReference type="Proteomes" id="UP000243799">
    <property type="component" value="Unassembled WGS sequence"/>
</dbReference>
<organism evidence="1 2">
    <name type="scientific">Amycolatopsis marina</name>
    <dbReference type="NCBI Taxonomy" id="490629"/>
    <lineage>
        <taxon>Bacteria</taxon>
        <taxon>Bacillati</taxon>
        <taxon>Actinomycetota</taxon>
        <taxon>Actinomycetes</taxon>
        <taxon>Pseudonocardiales</taxon>
        <taxon>Pseudonocardiaceae</taxon>
        <taxon>Amycolatopsis</taxon>
    </lineage>
</organism>